<proteinExistence type="predicted"/>
<reference evidence="1 2" key="1">
    <citation type="submission" date="2019-01" db="EMBL/GenBank/DDBJ databases">
        <title>A draft genome assembly of the solar-powered sea slug Elysia chlorotica.</title>
        <authorList>
            <person name="Cai H."/>
            <person name="Li Q."/>
            <person name="Fang X."/>
            <person name="Li J."/>
            <person name="Curtis N.E."/>
            <person name="Altenburger A."/>
            <person name="Shibata T."/>
            <person name="Feng M."/>
            <person name="Maeda T."/>
            <person name="Schwartz J.A."/>
            <person name="Shigenobu S."/>
            <person name="Lundholm N."/>
            <person name="Nishiyama T."/>
            <person name="Yang H."/>
            <person name="Hasebe M."/>
            <person name="Li S."/>
            <person name="Pierce S.K."/>
            <person name="Wang J."/>
        </authorList>
    </citation>
    <scope>NUCLEOTIDE SEQUENCE [LARGE SCALE GENOMIC DNA]</scope>
    <source>
        <strain evidence="1">EC2010</strain>
        <tissue evidence="1">Whole organism of an adult</tissue>
    </source>
</reference>
<feature type="non-terminal residue" evidence="1">
    <location>
        <position position="1"/>
    </location>
</feature>
<name>A0A3S1B518_ELYCH</name>
<organism evidence="1 2">
    <name type="scientific">Elysia chlorotica</name>
    <name type="common">Eastern emerald elysia</name>
    <name type="synonym">Sea slug</name>
    <dbReference type="NCBI Taxonomy" id="188477"/>
    <lineage>
        <taxon>Eukaryota</taxon>
        <taxon>Metazoa</taxon>
        <taxon>Spiralia</taxon>
        <taxon>Lophotrochozoa</taxon>
        <taxon>Mollusca</taxon>
        <taxon>Gastropoda</taxon>
        <taxon>Heterobranchia</taxon>
        <taxon>Euthyneura</taxon>
        <taxon>Panpulmonata</taxon>
        <taxon>Sacoglossa</taxon>
        <taxon>Placobranchoidea</taxon>
        <taxon>Plakobranchidae</taxon>
        <taxon>Elysia</taxon>
    </lineage>
</organism>
<accession>A0A3S1B518</accession>
<dbReference type="AlphaFoldDB" id="A0A3S1B518"/>
<protein>
    <submittedName>
        <fullName evidence="1">Uncharacterized protein</fullName>
    </submittedName>
</protein>
<gene>
    <name evidence="1" type="ORF">EGW08_016000</name>
</gene>
<evidence type="ECO:0000313" key="1">
    <source>
        <dbReference type="EMBL" id="RUS76227.1"/>
    </source>
</evidence>
<feature type="non-terminal residue" evidence="1">
    <location>
        <position position="124"/>
    </location>
</feature>
<comment type="caution">
    <text evidence="1">The sequence shown here is derived from an EMBL/GenBank/DDBJ whole genome shotgun (WGS) entry which is preliminary data.</text>
</comment>
<evidence type="ECO:0000313" key="2">
    <source>
        <dbReference type="Proteomes" id="UP000271974"/>
    </source>
</evidence>
<sequence length="124" mass="14432">LPFYWVFDVCVDEQAVHFTVDILHCNLETVKAASLCYLHFLAEPYTHAHQIFIYNAITGCKKGQHMRDEVFLLFLQLLPLVKVFGEINFFRSPERSLCLLVHLPYIMILDGEYNKTPRVLSQEG</sequence>
<dbReference type="EMBL" id="RQTK01000679">
    <property type="protein sequence ID" value="RUS76227.1"/>
    <property type="molecule type" value="Genomic_DNA"/>
</dbReference>
<dbReference type="Proteomes" id="UP000271974">
    <property type="component" value="Unassembled WGS sequence"/>
</dbReference>
<keyword evidence="2" id="KW-1185">Reference proteome</keyword>